<dbReference type="Gene3D" id="3.90.79.10">
    <property type="entry name" value="Nucleoside Triphosphate Pyrophosphohydrolase"/>
    <property type="match status" value="1"/>
</dbReference>
<dbReference type="PANTHER" id="PTHR13622">
    <property type="entry name" value="THIAMIN PYROPHOSPHOKINASE"/>
    <property type="match status" value="1"/>
</dbReference>
<dbReference type="CDD" id="cd03676">
    <property type="entry name" value="NUDIX_Tnr3_like"/>
    <property type="match status" value="1"/>
</dbReference>
<dbReference type="SUPFAM" id="SSF55811">
    <property type="entry name" value="Nudix"/>
    <property type="match status" value="1"/>
</dbReference>
<feature type="domain" description="Nudix hydrolase" evidence="1">
    <location>
        <begin position="116"/>
        <end position="257"/>
    </location>
</feature>
<comment type="caution">
    <text evidence="2">The sequence shown here is derived from an EMBL/GenBank/DDBJ whole genome shotgun (WGS) entry which is preliminary data.</text>
</comment>
<accession>A0A369CD30</accession>
<dbReference type="Pfam" id="PF00293">
    <property type="entry name" value="NUDIX"/>
    <property type="match status" value="1"/>
</dbReference>
<dbReference type="Proteomes" id="UP000252707">
    <property type="component" value="Unassembled WGS sequence"/>
</dbReference>
<reference evidence="2 3" key="1">
    <citation type="submission" date="2018-07" db="EMBL/GenBank/DDBJ databases">
        <title>Genomic Encyclopedia of Type Strains, Phase IV (KMG-IV): sequencing the most valuable type-strain genomes for metagenomic binning, comparative biology and taxonomic classification.</title>
        <authorList>
            <person name="Goeker M."/>
        </authorList>
    </citation>
    <scope>NUCLEOTIDE SEQUENCE [LARGE SCALE GENOMIC DNA]</scope>
    <source>
        <strain evidence="2 3">DSM 26407</strain>
    </source>
</reference>
<dbReference type="PROSITE" id="PS51462">
    <property type="entry name" value="NUDIX"/>
    <property type="match status" value="1"/>
</dbReference>
<evidence type="ECO:0000313" key="2">
    <source>
        <dbReference type="EMBL" id="RCX30636.1"/>
    </source>
</evidence>
<dbReference type="Pfam" id="PF15916">
    <property type="entry name" value="DUF4743"/>
    <property type="match status" value="1"/>
</dbReference>
<dbReference type="InterPro" id="IPR015797">
    <property type="entry name" value="NUDIX_hydrolase-like_dom_sf"/>
</dbReference>
<organism evidence="2 3">
    <name type="scientific">Thioalbus denitrificans</name>
    <dbReference type="NCBI Taxonomy" id="547122"/>
    <lineage>
        <taxon>Bacteria</taxon>
        <taxon>Pseudomonadati</taxon>
        <taxon>Pseudomonadota</taxon>
        <taxon>Gammaproteobacteria</taxon>
        <taxon>Chromatiales</taxon>
        <taxon>Ectothiorhodospiraceae</taxon>
        <taxon>Thioalbus</taxon>
    </lineage>
</organism>
<dbReference type="GO" id="GO:0044715">
    <property type="term" value="F:8-oxo-dGDP phosphatase activity"/>
    <property type="evidence" value="ECO:0007669"/>
    <property type="project" value="TreeGrafter"/>
</dbReference>
<dbReference type="PANTHER" id="PTHR13622:SF8">
    <property type="entry name" value="THIAMIN PYROPHOSPHOKINASE 1"/>
    <property type="match status" value="1"/>
</dbReference>
<dbReference type="InterPro" id="IPR000086">
    <property type="entry name" value="NUDIX_hydrolase_dom"/>
</dbReference>
<dbReference type="InterPro" id="IPR031804">
    <property type="entry name" value="DUF4743"/>
</dbReference>
<dbReference type="FunFam" id="3.90.79.10:FF:000019">
    <property type="entry name" value="Thiamin pyrophosphokinase, putative"/>
    <property type="match status" value="1"/>
</dbReference>
<proteinExistence type="predicted"/>
<evidence type="ECO:0000259" key="1">
    <source>
        <dbReference type="PROSITE" id="PS51462"/>
    </source>
</evidence>
<keyword evidence="3" id="KW-1185">Reference proteome</keyword>
<dbReference type="AlphaFoldDB" id="A0A369CD30"/>
<name>A0A369CD30_9GAMM</name>
<evidence type="ECO:0000313" key="3">
    <source>
        <dbReference type="Proteomes" id="UP000252707"/>
    </source>
</evidence>
<protein>
    <submittedName>
        <fullName evidence="2">NUDIX domain-containing protein</fullName>
    </submittedName>
</protein>
<gene>
    <name evidence="2" type="ORF">DFQ59_10472</name>
</gene>
<sequence length="297" mass="33488">MSFLDRIRACNTFDLSNYLPFCIDRQQVGWIRPAVRDILAEWPEVFIIRPGHVDFAHRFNTIDQRTAVLDRITHTLVKRGTIARRHGERYPVTARDRLRPLLLIDRAATSTYGVRSFGQHLNGFVRTPAGLKLWVARRAVDKPTYPGMLDNLVAGGLPYGIALADNLAKECWEEAAIPPTLAARARPVGAISYCWETPAGLKPDVMFTYDLELPESYTPRCTDGEVESFELWPVEQVAEMVQGSNAFKPNCNLVIIDFLIRHGVISADDPDYLELVTGLRRPLNLAALHENRSLPEP</sequence>
<dbReference type="EMBL" id="QPJY01000004">
    <property type="protein sequence ID" value="RCX30636.1"/>
    <property type="molecule type" value="Genomic_DNA"/>
</dbReference>
<dbReference type="OrthoDB" id="5621792at2"/>
<dbReference type="RefSeq" id="WP_114279627.1">
    <property type="nucleotide sequence ID" value="NZ_QPJY01000004.1"/>
</dbReference>